<dbReference type="Gene3D" id="1.20.1280.50">
    <property type="match status" value="1"/>
</dbReference>
<evidence type="ECO:0000313" key="2">
    <source>
        <dbReference type="EMBL" id="GAU89599.1"/>
    </source>
</evidence>
<name>A0A1D1UIQ3_RAMVA</name>
<accession>A0A1D1UIQ3</accession>
<dbReference type="AlphaFoldDB" id="A0A1D1UIQ3"/>
<comment type="caution">
    <text evidence="2">The sequence shown here is derived from an EMBL/GenBank/DDBJ whole genome shotgun (WGS) entry which is preliminary data.</text>
</comment>
<dbReference type="EMBL" id="BDGG01000001">
    <property type="protein sequence ID" value="GAU89599.1"/>
    <property type="molecule type" value="Genomic_DNA"/>
</dbReference>
<gene>
    <name evidence="2" type="primary">RvY_02133-1</name>
    <name evidence="2" type="synonym">RvY_02133.1</name>
    <name evidence="2" type="ORF">RvY_02133</name>
</gene>
<sequence length="413" mass="47309">MDKYDPFLYNDQLQVSAENAPHWSNLPDTLTGDIFEQLGLIHRLIHQRVCRAWKSSVNDSHSTLLIDSTERIRRLPYSEDDELVKSVVSLQAPLRAALRNTQALIINFDQIKRVDDTDTAETSPLRRFCNVIQMKEAIAGGLKLRRVILANGRNFDYLYHCWLRDLGVETCECPVTFALVQCNLVSSKNNSELHGKDASYGLFPTHYGEAMLPQLSLASPMREKLVRHRIRLMDKELTFPYPNDQLKWLRICRETLKSQEKLDFGCWNASDESFDKALNACIDGYYDKGTSEPPKDLSSNERYDYADGHDIERFAVSVSYIARMIADGKLDLPPPPHAVPLCPTHTTSTICTCLASISDVYKPFSTCKNMKILEKPRDPLTAEEEEFRRNWVHPMLQIDRVETVEIVEEILPD</sequence>
<dbReference type="InterPro" id="IPR036047">
    <property type="entry name" value="F-box-like_dom_sf"/>
</dbReference>
<dbReference type="Proteomes" id="UP000186922">
    <property type="component" value="Unassembled WGS sequence"/>
</dbReference>
<feature type="domain" description="F-box" evidence="1">
    <location>
        <begin position="23"/>
        <end position="62"/>
    </location>
</feature>
<dbReference type="InterPro" id="IPR001810">
    <property type="entry name" value="F-box_dom"/>
</dbReference>
<evidence type="ECO:0000259" key="1">
    <source>
        <dbReference type="Pfam" id="PF00646"/>
    </source>
</evidence>
<evidence type="ECO:0000313" key="3">
    <source>
        <dbReference type="Proteomes" id="UP000186922"/>
    </source>
</evidence>
<keyword evidence="3" id="KW-1185">Reference proteome</keyword>
<reference evidence="2 3" key="1">
    <citation type="journal article" date="2016" name="Nat. Commun.">
        <title>Extremotolerant tardigrade genome and improved radiotolerance of human cultured cells by tardigrade-unique protein.</title>
        <authorList>
            <person name="Hashimoto T."/>
            <person name="Horikawa D.D."/>
            <person name="Saito Y."/>
            <person name="Kuwahara H."/>
            <person name="Kozuka-Hata H."/>
            <person name="Shin-I T."/>
            <person name="Minakuchi Y."/>
            <person name="Ohishi K."/>
            <person name="Motoyama A."/>
            <person name="Aizu T."/>
            <person name="Enomoto A."/>
            <person name="Kondo K."/>
            <person name="Tanaka S."/>
            <person name="Hara Y."/>
            <person name="Koshikawa S."/>
            <person name="Sagara H."/>
            <person name="Miura T."/>
            <person name="Yokobori S."/>
            <person name="Miyagawa K."/>
            <person name="Suzuki Y."/>
            <person name="Kubo T."/>
            <person name="Oyama M."/>
            <person name="Kohara Y."/>
            <person name="Fujiyama A."/>
            <person name="Arakawa K."/>
            <person name="Katayama T."/>
            <person name="Toyoda A."/>
            <person name="Kunieda T."/>
        </authorList>
    </citation>
    <scope>NUCLEOTIDE SEQUENCE [LARGE SCALE GENOMIC DNA]</scope>
    <source>
        <strain evidence="2 3">YOKOZUNA-1</strain>
    </source>
</reference>
<organism evidence="2 3">
    <name type="scientific">Ramazzottius varieornatus</name>
    <name type="common">Water bear</name>
    <name type="synonym">Tardigrade</name>
    <dbReference type="NCBI Taxonomy" id="947166"/>
    <lineage>
        <taxon>Eukaryota</taxon>
        <taxon>Metazoa</taxon>
        <taxon>Ecdysozoa</taxon>
        <taxon>Tardigrada</taxon>
        <taxon>Eutardigrada</taxon>
        <taxon>Parachela</taxon>
        <taxon>Hypsibioidea</taxon>
        <taxon>Ramazzottiidae</taxon>
        <taxon>Ramazzottius</taxon>
    </lineage>
</organism>
<proteinExistence type="predicted"/>
<protein>
    <recommendedName>
        <fullName evidence="1">F-box domain-containing protein</fullName>
    </recommendedName>
</protein>
<dbReference type="SUPFAM" id="SSF81383">
    <property type="entry name" value="F-box domain"/>
    <property type="match status" value="1"/>
</dbReference>
<dbReference type="Pfam" id="PF00646">
    <property type="entry name" value="F-box"/>
    <property type="match status" value="1"/>
</dbReference>